<dbReference type="InterPro" id="IPR009061">
    <property type="entry name" value="DNA-bd_dom_put_sf"/>
</dbReference>
<sequence length="75" mass="8492">MQLREQHDPKATPAEIFLSRKEAANFLGRSPGTLANWARLRVGPPYYRPEGGNARYYRPDLAAFQTAMRAVREAS</sequence>
<gene>
    <name evidence="1" type="ORF">GCM10009784_07850</name>
</gene>
<dbReference type="Gene3D" id="1.10.1660.10">
    <property type="match status" value="1"/>
</dbReference>
<dbReference type="EMBL" id="BAAAON010000001">
    <property type="protein sequence ID" value="GAA2173463.1"/>
    <property type="molecule type" value="Genomic_DNA"/>
</dbReference>
<protein>
    <recommendedName>
        <fullName evidence="3">Helix-turn-helix domain-containing protein</fullName>
    </recommendedName>
</protein>
<proteinExistence type="predicted"/>
<organism evidence="1 2">
    <name type="scientific">Arthrobacter parietis</name>
    <dbReference type="NCBI Taxonomy" id="271434"/>
    <lineage>
        <taxon>Bacteria</taxon>
        <taxon>Bacillati</taxon>
        <taxon>Actinomycetota</taxon>
        <taxon>Actinomycetes</taxon>
        <taxon>Micrococcales</taxon>
        <taxon>Micrococcaceae</taxon>
        <taxon>Arthrobacter</taxon>
    </lineage>
</organism>
<dbReference type="Proteomes" id="UP001500974">
    <property type="component" value="Unassembled WGS sequence"/>
</dbReference>
<reference evidence="1 2" key="1">
    <citation type="journal article" date="2019" name="Int. J. Syst. Evol. Microbiol.">
        <title>The Global Catalogue of Microorganisms (GCM) 10K type strain sequencing project: providing services to taxonomists for standard genome sequencing and annotation.</title>
        <authorList>
            <consortium name="The Broad Institute Genomics Platform"/>
            <consortium name="The Broad Institute Genome Sequencing Center for Infectious Disease"/>
            <person name="Wu L."/>
            <person name="Ma J."/>
        </authorList>
    </citation>
    <scope>NUCLEOTIDE SEQUENCE [LARGE SCALE GENOMIC DNA]</scope>
    <source>
        <strain evidence="1 2">JCM 14917</strain>
    </source>
</reference>
<evidence type="ECO:0008006" key="3">
    <source>
        <dbReference type="Google" id="ProtNLM"/>
    </source>
</evidence>
<evidence type="ECO:0000313" key="2">
    <source>
        <dbReference type="Proteomes" id="UP001500974"/>
    </source>
</evidence>
<name>A0ABN3AQG4_9MICC</name>
<comment type="caution">
    <text evidence="1">The sequence shown here is derived from an EMBL/GenBank/DDBJ whole genome shotgun (WGS) entry which is preliminary data.</text>
</comment>
<evidence type="ECO:0000313" key="1">
    <source>
        <dbReference type="EMBL" id="GAA2173463.1"/>
    </source>
</evidence>
<dbReference type="SUPFAM" id="SSF46955">
    <property type="entry name" value="Putative DNA-binding domain"/>
    <property type="match status" value="1"/>
</dbReference>
<accession>A0ABN3AQG4</accession>
<keyword evidence="2" id="KW-1185">Reference proteome</keyword>